<evidence type="ECO:0000313" key="6">
    <source>
        <dbReference type="EMBL" id="MFD1719775.1"/>
    </source>
</evidence>
<dbReference type="InterPro" id="IPR001173">
    <property type="entry name" value="Glyco_trans_2-like"/>
</dbReference>
<proteinExistence type="inferred from homology"/>
<comment type="pathway">
    <text evidence="1">Cell wall biogenesis; cell wall polysaccharide biosynthesis.</text>
</comment>
<evidence type="ECO:0000256" key="3">
    <source>
        <dbReference type="ARBA" id="ARBA00022676"/>
    </source>
</evidence>
<evidence type="ECO:0000259" key="5">
    <source>
        <dbReference type="Pfam" id="PF00535"/>
    </source>
</evidence>
<evidence type="ECO:0000256" key="2">
    <source>
        <dbReference type="ARBA" id="ARBA00006739"/>
    </source>
</evidence>
<keyword evidence="4 6" id="KW-0808">Transferase</keyword>
<dbReference type="CDD" id="cd04186">
    <property type="entry name" value="GT_2_like_c"/>
    <property type="match status" value="1"/>
</dbReference>
<dbReference type="Pfam" id="PF00535">
    <property type="entry name" value="Glycos_transf_2"/>
    <property type="match status" value="2"/>
</dbReference>
<dbReference type="Gene3D" id="3.90.550.10">
    <property type="entry name" value="Spore Coat Polysaccharide Biosynthesis Protein SpsA, Chain A"/>
    <property type="match status" value="2"/>
</dbReference>
<dbReference type="InterPro" id="IPR029044">
    <property type="entry name" value="Nucleotide-diphossugar_trans"/>
</dbReference>
<feature type="domain" description="Glycosyltransferase 2-like" evidence="5">
    <location>
        <begin position="24"/>
        <end position="146"/>
    </location>
</feature>
<accession>A0ABW4L8K4</accession>
<dbReference type="RefSeq" id="WP_388010741.1">
    <property type="nucleotide sequence ID" value="NZ_JBHUEE010000013.1"/>
</dbReference>
<evidence type="ECO:0000313" key="7">
    <source>
        <dbReference type="Proteomes" id="UP001597277"/>
    </source>
</evidence>
<keyword evidence="7" id="KW-1185">Reference proteome</keyword>
<dbReference type="PANTHER" id="PTHR43179:SF12">
    <property type="entry name" value="GALACTOFURANOSYLTRANSFERASE GLFT2"/>
    <property type="match status" value="1"/>
</dbReference>
<keyword evidence="3 6" id="KW-0328">Glycosyltransferase</keyword>
<protein>
    <submittedName>
        <fullName evidence="6">Glycosyltransferase</fullName>
        <ecNumber evidence="6">2.4.-.-</ecNumber>
    </submittedName>
</protein>
<dbReference type="GO" id="GO:0016757">
    <property type="term" value="F:glycosyltransferase activity"/>
    <property type="evidence" value="ECO:0007669"/>
    <property type="project" value="UniProtKB-KW"/>
</dbReference>
<comment type="caution">
    <text evidence="6">The sequence shown here is derived from an EMBL/GenBank/DDBJ whole genome shotgun (WGS) entry which is preliminary data.</text>
</comment>
<dbReference type="EMBL" id="JBHUEE010000013">
    <property type="protein sequence ID" value="MFD1719775.1"/>
    <property type="molecule type" value="Genomic_DNA"/>
</dbReference>
<evidence type="ECO:0000256" key="4">
    <source>
        <dbReference type="ARBA" id="ARBA00022679"/>
    </source>
</evidence>
<organism evidence="6 7">
    <name type="scientific">Georgenia deserti</name>
    <dbReference type="NCBI Taxonomy" id="2093781"/>
    <lineage>
        <taxon>Bacteria</taxon>
        <taxon>Bacillati</taxon>
        <taxon>Actinomycetota</taxon>
        <taxon>Actinomycetes</taxon>
        <taxon>Micrococcales</taxon>
        <taxon>Bogoriellaceae</taxon>
        <taxon>Georgenia</taxon>
    </lineage>
</organism>
<evidence type="ECO:0000256" key="1">
    <source>
        <dbReference type="ARBA" id="ARBA00004776"/>
    </source>
</evidence>
<dbReference type="Proteomes" id="UP001597277">
    <property type="component" value="Unassembled WGS sequence"/>
</dbReference>
<feature type="domain" description="Glycosyltransferase 2-like" evidence="5">
    <location>
        <begin position="325"/>
        <end position="437"/>
    </location>
</feature>
<name>A0ABW4L8K4_9MICO</name>
<dbReference type="PANTHER" id="PTHR43179">
    <property type="entry name" value="RHAMNOSYLTRANSFERASE WBBL"/>
    <property type="match status" value="1"/>
</dbReference>
<reference evidence="7" key="1">
    <citation type="journal article" date="2019" name="Int. J. Syst. Evol. Microbiol.">
        <title>The Global Catalogue of Microorganisms (GCM) 10K type strain sequencing project: providing services to taxonomists for standard genome sequencing and annotation.</title>
        <authorList>
            <consortium name="The Broad Institute Genomics Platform"/>
            <consortium name="The Broad Institute Genome Sequencing Center for Infectious Disease"/>
            <person name="Wu L."/>
            <person name="Ma J."/>
        </authorList>
    </citation>
    <scope>NUCLEOTIDE SEQUENCE [LARGE SCALE GENOMIC DNA]</scope>
    <source>
        <strain evidence="7">JCM 17130</strain>
    </source>
</reference>
<sequence length="595" mass="64027">MAERSRGSDVGRFVRDGPADVAAVVVTYNSAADIGPLLETLRHEAREVRLRVIVADNSPGSATLDVVRTHEDVLAVPSDGNLGYAAGVNTGLEHAGQAEAYLVLNPDLRVLPGAVRAMLDELRRVPDAGIVVPRILDGEGRPAESLYHEPTVLRAFGDAVLGPLPRPAWLTEWVRAASAYECAHAVAWATGAALLVSADAAAEVGEWDERFFLYSEETDYCRRMREAGYRVQFTPDAVVRHRLGGSGSSAQLDALLAVNRVRYMRKHAPRRAGLYRAAMTLGAALRAPRSASHRTCLTYLRDERRWDELPGATWYGTGARGPIASVVIPAYNEASVIERTLASLAPATAAGSLDVHVVCNGCRDDTATRARAFPGVRVSELEEGSKPAALNLGLREAITDPVVFLDADIELAPATIRTLARVLGRPGVLAARPPFVYDTDGAAPLVRAYYRARARVPELSTALWGAGVYAVNSAGAARIGSFPELTADDVYVDLSFAHAEKSFAPAAPVRVRVPRTTSALVTILARVRRGATEQGVDTGRRTLRSLACTVRGPMSMWDAAVYCVCTLRARRAVAARPAQRWERDDSSRVALLSEG</sequence>
<gene>
    <name evidence="6" type="ORF">ACFSE6_18170</name>
</gene>
<comment type="similarity">
    <text evidence="2">Belongs to the glycosyltransferase 2 family.</text>
</comment>
<dbReference type="SUPFAM" id="SSF53448">
    <property type="entry name" value="Nucleotide-diphospho-sugar transferases"/>
    <property type="match status" value="2"/>
</dbReference>
<dbReference type="EC" id="2.4.-.-" evidence="6"/>